<name>A0ABV4D7V6_9LACT</name>
<comment type="caution">
    <text evidence="2">The sequence shown here is derived from an EMBL/GenBank/DDBJ whole genome shotgun (WGS) entry which is preliminary data.</text>
</comment>
<dbReference type="EMBL" id="JBCLSH010000044">
    <property type="protein sequence ID" value="MEY8444382.1"/>
    <property type="molecule type" value="Genomic_DNA"/>
</dbReference>
<sequence length="79" mass="8803">MKKLFTLSAILLLFNLAIIILSPLLVWALALLHPLGGENGFGDVIIVLLIPSGLSLMLTVPFFIIMLITYFLYNRMGNR</sequence>
<dbReference type="Proteomes" id="UP001565283">
    <property type="component" value="Unassembled WGS sequence"/>
</dbReference>
<keyword evidence="1" id="KW-1133">Transmembrane helix</keyword>
<evidence type="ECO:0000313" key="3">
    <source>
        <dbReference type="Proteomes" id="UP001565283"/>
    </source>
</evidence>
<keyword evidence="1" id="KW-0812">Transmembrane</keyword>
<feature type="transmembrane region" description="Helical" evidence="1">
    <location>
        <begin position="44"/>
        <end position="73"/>
    </location>
</feature>
<organism evidence="2 3">
    <name type="scientific">Lactococcus ileimucosae</name>
    <dbReference type="NCBI Taxonomy" id="2941329"/>
    <lineage>
        <taxon>Bacteria</taxon>
        <taxon>Bacillati</taxon>
        <taxon>Bacillota</taxon>
        <taxon>Bacilli</taxon>
        <taxon>Lactobacillales</taxon>
        <taxon>Streptococcaceae</taxon>
        <taxon>Lactococcus</taxon>
    </lineage>
</organism>
<protein>
    <submittedName>
        <fullName evidence="2">Uncharacterized protein</fullName>
    </submittedName>
</protein>
<keyword evidence="3" id="KW-1185">Reference proteome</keyword>
<evidence type="ECO:0000313" key="2">
    <source>
        <dbReference type="EMBL" id="MEY8444382.1"/>
    </source>
</evidence>
<keyword evidence="1" id="KW-0472">Membrane</keyword>
<gene>
    <name evidence="2" type="ORF">AALA52_09095</name>
</gene>
<reference evidence="2 3" key="1">
    <citation type="submission" date="2024-03" db="EMBL/GenBank/DDBJ databases">
        <title>Mouse gut bacterial collection (mGBC) of GemPharmatech.</title>
        <authorList>
            <person name="He Y."/>
            <person name="Dong L."/>
            <person name="Wu D."/>
            <person name="Gao X."/>
            <person name="Lin Z."/>
        </authorList>
    </citation>
    <scope>NUCLEOTIDE SEQUENCE [LARGE SCALE GENOMIC DNA]</scope>
    <source>
        <strain evidence="2 3">61-15</strain>
    </source>
</reference>
<feature type="transmembrane region" description="Helical" evidence="1">
    <location>
        <begin position="12"/>
        <end position="32"/>
    </location>
</feature>
<accession>A0ABV4D7V6</accession>
<proteinExistence type="predicted"/>
<evidence type="ECO:0000256" key="1">
    <source>
        <dbReference type="SAM" id="Phobius"/>
    </source>
</evidence>
<dbReference type="RefSeq" id="WP_369948781.1">
    <property type="nucleotide sequence ID" value="NZ_JBCLSH010000044.1"/>
</dbReference>